<feature type="binding site" evidence="5">
    <location>
        <position position="86"/>
    </location>
    <ligand>
        <name>FAD</name>
        <dbReference type="ChEBI" id="CHEBI:57692"/>
    </ligand>
</feature>
<dbReference type="SUPFAM" id="SSF54373">
    <property type="entry name" value="FAD-linked reductases, C-terminal domain"/>
    <property type="match status" value="1"/>
</dbReference>
<protein>
    <submittedName>
        <fullName evidence="8">Oxidoreductase, GMC family</fullName>
    </submittedName>
</protein>
<dbReference type="AlphaFoldDB" id="A0A6J4VM43"/>
<dbReference type="Pfam" id="PF05199">
    <property type="entry name" value="GMC_oxred_C"/>
    <property type="match status" value="1"/>
</dbReference>
<evidence type="ECO:0000256" key="1">
    <source>
        <dbReference type="ARBA" id="ARBA00001974"/>
    </source>
</evidence>
<dbReference type="PROSITE" id="PS00624">
    <property type="entry name" value="GMC_OXRED_2"/>
    <property type="match status" value="1"/>
</dbReference>
<dbReference type="InterPro" id="IPR012132">
    <property type="entry name" value="GMC_OxRdtase"/>
</dbReference>
<evidence type="ECO:0000256" key="3">
    <source>
        <dbReference type="ARBA" id="ARBA00022630"/>
    </source>
</evidence>
<keyword evidence="3" id="KW-0285">Flavoprotein</keyword>
<feature type="domain" description="Glucose-methanol-choline oxidoreductase N-terminal" evidence="7">
    <location>
        <begin position="245"/>
        <end position="259"/>
    </location>
</feature>
<dbReference type="PIRSF" id="PIRSF000137">
    <property type="entry name" value="Alcohol_oxidase"/>
    <property type="match status" value="1"/>
</dbReference>
<feature type="binding site" evidence="5">
    <location>
        <position position="442"/>
    </location>
    <ligand>
        <name>substrate</name>
    </ligand>
</feature>
<evidence type="ECO:0000256" key="2">
    <source>
        <dbReference type="ARBA" id="ARBA00010790"/>
    </source>
</evidence>
<feature type="binding site" evidence="5">
    <location>
        <begin position="16"/>
        <end position="17"/>
    </location>
    <ligand>
        <name>FAD</name>
        <dbReference type="ChEBI" id="CHEBI:57692"/>
    </ligand>
</feature>
<comment type="similarity">
    <text evidence="2">Belongs to the GMC oxidoreductase family.</text>
</comment>
<evidence type="ECO:0000259" key="7">
    <source>
        <dbReference type="PROSITE" id="PS00624"/>
    </source>
</evidence>
<evidence type="ECO:0000256" key="6">
    <source>
        <dbReference type="SAM" id="MobiDB-lite"/>
    </source>
</evidence>
<dbReference type="GO" id="GO:0050660">
    <property type="term" value="F:flavin adenine dinucleotide binding"/>
    <property type="evidence" value="ECO:0007669"/>
    <property type="project" value="InterPro"/>
</dbReference>
<dbReference type="InterPro" id="IPR007867">
    <property type="entry name" value="GMC_OxRtase_C"/>
</dbReference>
<comment type="cofactor">
    <cofactor evidence="1 5">
        <name>FAD</name>
        <dbReference type="ChEBI" id="CHEBI:57692"/>
    </cofactor>
</comment>
<dbReference type="EMBL" id="CADCWF010000351">
    <property type="protein sequence ID" value="CAA9582018.1"/>
    <property type="molecule type" value="Genomic_DNA"/>
</dbReference>
<dbReference type="InterPro" id="IPR036188">
    <property type="entry name" value="FAD/NAD-bd_sf"/>
</dbReference>
<dbReference type="Gene3D" id="3.50.50.60">
    <property type="entry name" value="FAD/NAD(P)-binding domain"/>
    <property type="match status" value="1"/>
</dbReference>
<organism evidence="8">
    <name type="scientific">uncultured Thermomicrobiales bacterium</name>
    <dbReference type="NCBI Taxonomy" id="1645740"/>
    <lineage>
        <taxon>Bacteria</taxon>
        <taxon>Pseudomonadati</taxon>
        <taxon>Thermomicrobiota</taxon>
        <taxon>Thermomicrobia</taxon>
        <taxon>Thermomicrobiales</taxon>
        <taxon>environmental samples</taxon>
    </lineage>
</organism>
<evidence type="ECO:0000313" key="8">
    <source>
        <dbReference type="EMBL" id="CAA9582018.1"/>
    </source>
</evidence>
<feature type="binding site" evidence="5">
    <location>
        <position position="211"/>
    </location>
    <ligand>
        <name>FAD</name>
        <dbReference type="ChEBI" id="CHEBI:57692"/>
    </ligand>
</feature>
<dbReference type="PANTHER" id="PTHR11552:SF147">
    <property type="entry name" value="CHOLINE DEHYDROGENASE, MITOCHONDRIAL"/>
    <property type="match status" value="1"/>
</dbReference>
<evidence type="ECO:0000256" key="4">
    <source>
        <dbReference type="ARBA" id="ARBA00022827"/>
    </source>
</evidence>
<proteinExistence type="inferred from homology"/>
<reference evidence="8" key="1">
    <citation type="submission" date="2020-02" db="EMBL/GenBank/DDBJ databases">
        <authorList>
            <person name="Meier V. D."/>
        </authorList>
    </citation>
    <scope>NUCLEOTIDE SEQUENCE</scope>
    <source>
        <strain evidence="8">AVDCRST_MAG59</strain>
    </source>
</reference>
<sequence>MELPRYAETVVVGGGTSGAVVAGLLAEHGDGSVLVLEAGPDYGPVASGRWPDDLLNAAALGYTGDWGYTSEETYADRVLGFERARVIGGCSAHNGCAAIWGSRIDYDGWAAAGLAGWSTDDLLPLFREANRRMRVRFYDAEEVTPFQAAWLEAAADSGVPLVSDLNDLDADVGMAASPVNIVGGVRWNSAFAYLDPVRGHSGLTVLGDTPVSHLVLDGNRARGVACLTSNGIETVGAGRVVVSAGAYESPAVLMRSGIGDPDDLRAVGIEPRHALPGVGKNLHDHPSARLAYRGSPEMERRMEAFAGQRWMPEEQTIAKLRSPLYPQTETGFDLHLYPVGGPIVDGGGWRWHVPVACMTPRSRGSVSLRSAEPGDRPRIDHRYRSDPDGYDTAVLAAGLGMARAIASRPPLKDLLGDEIEPGADIMDHGALASWINQTGEHYYHPVGTCKMGVPDDPLAVCDPRGKVHGLDNVYVADCSVMPVIPRANTNIPAVVVGERIGRWLLDSNP</sequence>
<keyword evidence="4 5" id="KW-0274">FAD</keyword>
<feature type="region of interest" description="Disordered" evidence="6">
    <location>
        <begin position="365"/>
        <end position="385"/>
    </location>
</feature>
<dbReference type="Gene3D" id="3.30.410.40">
    <property type="match status" value="1"/>
</dbReference>
<dbReference type="InterPro" id="IPR000172">
    <property type="entry name" value="GMC_OxRdtase_N"/>
</dbReference>
<dbReference type="Pfam" id="PF00732">
    <property type="entry name" value="GMC_oxred_N"/>
    <property type="match status" value="1"/>
</dbReference>
<dbReference type="GO" id="GO:0016614">
    <property type="term" value="F:oxidoreductase activity, acting on CH-OH group of donors"/>
    <property type="evidence" value="ECO:0007669"/>
    <property type="project" value="InterPro"/>
</dbReference>
<evidence type="ECO:0000256" key="5">
    <source>
        <dbReference type="PIRSR" id="PIRSR000137-2"/>
    </source>
</evidence>
<dbReference type="PANTHER" id="PTHR11552">
    <property type="entry name" value="GLUCOSE-METHANOL-CHOLINE GMC OXIDOREDUCTASE"/>
    <property type="match status" value="1"/>
</dbReference>
<feature type="compositionally biased region" description="Basic and acidic residues" evidence="6">
    <location>
        <begin position="372"/>
        <end position="385"/>
    </location>
</feature>
<dbReference type="SUPFAM" id="SSF51905">
    <property type="entry name" value="FAD/NAD(P)-binding domain"/>
    <property type="match status" value="1"/>
</dbReference>
<name>A0A6J4VM43_9BACT</name>
<gene>
    <name evidence="8" type="ORF">AVDCRST_MAG59-4917</name>
</gene>
<accession>A0A6J4VM43</accession>